<dbReference type="GO" id="GO:0004177">
    <property type="term" value="F:aminopeptidase activity"/>
    <property type="evidence" value="ECO:0007669"/>
    <property type="project" value="UniProtKB-KW"/>
</dbReference>
<dbReference type="GO" id="GO:0008235">
    <property type="term" value="F:metalloexopeptidase activity"/>
    <property type="evidence" value="ECO:0007669"/>
    <property type="project" value="InterPro"/>
</dbReference>
<sequence length="405" mass="46245">MVKLQTIALLSFASTALAAPTWWEQWTLNKAKDVAHRLLPHSQDKRLVQTSEDMAPVWTTEEERFDMIKNKIGFMDITGHQDFDARLHVNVKKPLPKEAHHQEKYERYVGQLSTANMEVALTKFTSFYTRYYKSESGRESARWLYKQISDLIEGAVTSSDISIRKFEHDWDQFSIIARFEGKNMSLSNSPIVIGAHQDSVNAWFPYFGRSPGADDDGSGTVTILEVFRALINTGFHPDRPVEFHWYSAEEAGLLGSQDVAKEYDYKGVEVLAMIQNDMTGYVGTKFDESYGVVTDHVDPELTELIKEYAREYGDIAVRETKCGYACSDHASWAKYGYRSAFAIEGDFSDISPYIHGQEDDVSHIDFNHMKEFAKLTLGFAIELGHFNDKKHDEEYLTKDVPCMSK</sequence>
<dbReference type="GO" id="GO:0006508">
    <property type="term" value="P:proteolysis"/>
    <property type="evidence" value="ECO:0007669"/>
    <property type="project" value="UniProtKB-KW"/>
</dbReference>
<reference evidence="11" key="1">
    <citation type="journal article" date="2020" name="Fungal Divers.">
        <title>Resolving the Mortierellaceae phylogeny through synthesis of multi-gene phylogenetics and phylogenomics.</title>
        <authorList>
            <person name="Vandepol N."/>
            <person name="Liber J."/>
            <person name="Desiro A."/>
            <person name="Na H."/>
            <person name="Kennedy M."/>
            <person name="Barry K."/>
            <person name="Grigoriev I.V."/>
            <person name="Miller A.N."/>
            <person name="O'Donnell K."/>
            <person name="Stajich J.E."/>
            <person name="Bonito G."/>
        </authorList>
    </citation>
    <scope>NUCLEOTIDE SEQUENCE</scope>
    <source>
        <strain evidence="11">NRRL 2769</strain>
    </source>
</reference>
<dbReference type="Pfam" id="PF04389">
    <property type="entry name" value="Peptidase_M28"/>
    <property type="match status" value="1"/>
</dbReference>
<comment type="similarity">
    <text evidence="8">Belongs to the peptidase M28 family. M28E subfamily.</text>
</comment>
<dbReference type="Gene3D" id="3.40.630.10">
    <property type="entry name" value="Zn peptidases"/>
    <property type="match status" value="1"/>
</dbReference>
<dbReference type="CDD" id="cd03879">
    <property type="entry name" value="M28_AAP"/>
    <property type="match status" value="1"/>
</dbReference>
<evidence type="ECO:0000256" key="7">
    <source>
        <dbReference type="ARBA" id="ARBA00022833"/>
    </source>
</evidence>
<dbReference type="EMBL" id="JAAAID010000434">
    <property type="protein sequence ID" value="KAG0017567.1"/>
    <property type="molecule type" value="Genomic_DNA"/>
</dbReference>
<dbReference type="GO" id="GO:0046872">
    <property type="term" value="F:metal ion binding"/>
    <property type="evidence" value="ECO:0007669"/>
    <property type="project" value="UniProtKB-KW"/>
</dbReference>
<evidence type="ECO:0000256" key="4">
    <source>
        <dbReference type="ARBA" id="ARBA00022723"/>
    </source>
</evidence>
<evidence type="ECO:0000256" key="9">
    <source>
        <dbReference type="RuleBase" id="RU361240"/>
    </source>
</evidence>
<dbReference type="EC" id="3.4.-.-" evidence="9"/>
<dbReference type="PROSITE" id="PS00018">
    <property type="entry name" value="EF_HAND_1"/>
    <property type="match status" value="1"/>
</dbReference>
<keyword evidence="6 9" id="KW-0378">Hydrolase</keyword>
<evidence type="ECO:0000313" key="11">
    <source>
        <dbReference type="EMBL" id="KAG0017567.1"/>
    </source>
</evidence>
<evidence type="ECO:0000259" key="10">
    <source>
        <dbReference type="Pfam" id="PF04389"/>
    </source>
</evidence>
<dbReference type="PANTHER" id="PTHR12147:SF56">
    <property type="entry name" value="AMINOPEPTIDASE YDR415C-RELATED"/>
    <property type="match status" value="1"/>
</dbReference>
<feature type="chain" id="PRO_5040530751" description="Peptide hydrolase" evidence="9">
    <location>
        <begin position="19"/>
        <end position="405"/>
    </location>
</feature>
<accession>A0A9P6T184</accession>
<dbReference type="AlphaFoldDB" id="A0A9P6T184"/>
<comment type="cofactor">
    <cofactor evidence="1">
        <name>Zn(2+)</name>
        <dbReference type="ChEBI" id="CHEBI:29105"/>
    </cofactor>
</comment>
<dbReference type="InterPro" id="IPR045175">
    <property type="entry name" value="M28_fam"/>
</dbReference>
<dbReference type="PANTHER" id="PTHR12147">
    <property type="entry name" value="METALLOPEPTIDASE M28 FAMILY MEMBER"/>
    <property type="match status" value="1"/>
</dbReference>
<keyword evidence="4 9" id="KW-0479">Metal-binding</keyword>
<comment type="caution">
    <text evidence="11">The sequence shown here is derived from an EMBL/GenBank/DDBJ whole genome shotgun (WGS) entry which is preliminary data.</text>
</comment>
<dbReference type="InterPro" id="IPR018247">
    <property type="entry name" value="EF_Hand_1_Ca_BS"/>
</dbReference>
<dbReference type="InterPro" id="IPR007484">
    <property type="entry name" value="Peptidase_M28"/>
</dbReference>
<keyword evidence="3 9" id="KW-0645">Protease</keyword>
<keyword evidence="2 11" id="KW-0031">Aminopeptidase</keyword>
<evidence type="ECO:0000256" key="6">
    <source>
        <dbReference type="ARBA" id="ARBA00022801"/>
    </source>
</evidence>
<evidence type="ECO:0000256" key="8">
    <source>
        <dbReference type="ARBA" id="ARBA00043962"/>
    </source>
</evidence>
<dbReference type="Proteomes" id="UP000703661">
    <property type="component" value="Unassembled WGS sequence"/>
</dbReference>
<keyword evidence="12" id="KW-1185">Reference proteome</keyword>
<keyword evidence="7 9" id="KW-0862">Zinc</keyword>
<protein>
    <recommendedName>
        <fullName evidence="9">Peptide hydrolase</fullName>
        <ecNumber evidence="9">3.4.-.-</ecNumber>
    </recommendedName>
</protein>
<proteinExistence type="inferred from homology"/>
<feature type="domain" description="Peptidase M28" evidence="10">
    <location>
        <begin position="175"/>
        <end position="378"/>
    </location>
</feature>
<evidence type="ECO:0000256" key="1">
    <source>
        <dbReference type="ARBA" id="ARBA00001947"/>
    </source>
</evidence>
<dbReference type="SUPFAM" id="SSF53187">
    <property type="entry name" value="Zn-dependent exopeptidases"/>
    <property type="match status" value="1"/>
</dbReference>
<feature type="signal peptide" evidence="9">
    <location>
        <begin position="1"/>
        <end position="18"/>
    </location>
</feature>
<evidence type="ECO:0000313" key="12">
    <source>
        <dbReference type="Proteomes" id="UP000703661"/>
    </source>
</evidence>
<evidence type="ECO:0000256" key="5">
    <source>
        <dbReference type="ARBA" id="ARBA00022729"/>
    </source>
</evidence>
<name>A0A9P6T184_9FUNG</name>
<dbReference type="FunFam" id="3.40.630.10:FF:000042">
    <property type="entry name" value="Peptide hydrolase"/>
    <property type="match status" value="1"/>
</dbReference>
<evidence type="ECO:0000256" key="3">
    <source>
        <dbReference type="ARBA" id="ARBA00022670"/>
    </source>
</evidence>
<organism evidence="11 12">
    <name type="scientific">Entomortierella chlamydospora</name>
    <dbReference type="NCBI Taxonomy" id="101097"/>
    <lineage>
        <taxon>Eukaryota</taxon>
        <taxon>Fungi</taxon>
        <taxon>Fungi incertae sedis</taxon>
        <taxon>Mucoromycota</taxon>
        <taxon>Mortierellomycotina</taxon>
        <taxon>Mortierellomycetes</taxon>
        <taxon>Mortierellales</taxon>
        <taxon>Mortierellaceae</taxon>
        <taxon>Entomortierella</taxon>
    </lineage>
</organism>
<evidence type="ECO:0000256" key="2">
    <source>
        <dbReference type="ARBA" id="ARBA00022438"/>
    </source>
</evidence>
<keyword evidence="5 9" id="KW-0732">Signal</keyword>
<gene>
    <name evidence="11" type="primary">LAP1_3</name>
    <name evidence="11" type="ORF">BGZ80_008155</name>
</gene>